<dbReference type="OrthoDB" id="2277550at2759"/>
<organism evidence="2 3">
    <name type="scientific">Hesseltinella vesiculosa</name>
    <dbReference type="NCBI Taxonomy" id="101127"/>
    <lineage>
        <taxon>Eukaryota</taxon>
        <taxon>Fungi</taxon>
        <taxon>Fungi incertae sedis</taxon>
        <taxon>Mucoromycota</taxon>
        <taxon>Mucoromycotina</taxon>
        <taxon>Mucoromycetes</taxon>
        <taxon>Mucorales</taxon>
        <taxon>Cunninghamellaceae</taxon>
        <taxon>Hesseltinella</taxon>
    </lineage>
</organism>
<protein>
    <submittedName>
        <fullName evidence="2">Uncharacterized protein</fullName>
    </submittedName>
</protein>
<gene>
    <name evidence="2" type="ORF">DM01DRAFT_114509</name>
</gene>
<proteinExistence type="predicted"/>
<dbReference type="AlphaFoldDB" id="A0A1X2GWD7"/>
<reference evidence="2 3" key="1">
    <citation type="submission" date="2016-07" db="EMBL/GenBank/DDBJ databases">
        <title>Pervasive Adenine N6-methylation of Active Genes in Fungi.</title>
        <authorList>
            <consortium name="DOE Joint Genome Institute"/>
            <person name="Mondo S.J."/>
            <person name="Dannebaum R.O."/>
            <person name="Kuo R.C."/>
            <person name="Labutti K."/>
            <person name="Haridas S."/>
            <person name="Kuo A."/>
            <person name="Salamov A."/>
            <person name="Ahrendt S.R."/>
            <person name="Lipzen A."/>
            <person name="Sullivan W."/>
            <person name="Andreopoulos W.B."/>
            <person name="Clum A."/>
            <person name="Lindquist E."/>
            <person name="Daum C."/>
            <person name="Ramamoorthy G.K."/>
            <person name="Gryganskyi A."/>
            <person name="Culley D."/>
            <person name="Magnuson J.K."/>
            <person name="James T.Y."/>
            <person name="O'Malley M.A."/>
            <person name="Stajich J.E."/>
            <person name="Spatafora J.W."/>
            <person name="Visel A."/>
            <person name="Grigoriev I.V."/>
        </authorList>
    </citation>
    <scope>NUCLEOTIDE SEQUENCE [LARGE SCALE GENOMIC DNA]</scope>
    <source>
        <strain evidence="2 3">NRRL 3301</strain>
    </source>
</reference>
<accession>A0A1X2GWD7</accession>
<feature type="compositionally biased region" description="Low complexity" evidence="1">
    <location>
        <begin position="24"/>
        <end position="39"/>
    </location>
</feature>
<keyword evidence="3" id="KW-1185">Reference proteome</keyword>
<dbReference type="EMBL" id="MCGT01000002">
    <property type="protein sequence ID" value="ORX62354.1"/>
    <property type="molecule type" value="Genomic_DNA"/>
</dbReference>
<sequence length="122" mass="13854">MRVHEEEILDYYFRSDDYHQELASPRTSMMSSSSTSSSTKKGRRSSFRQSLMLSSLFFTTKRQSASLRFSLPAFTLSSASSSTASMTLYDEPLSPKQLEIEQLISDYPERTVRVSVTPDFAV</sequence>
<evidence type="ECO:0000256" key="1">
    <source>
        <dbReference type="SAM" id="MobiDB-lite"/>
    </source>
</evidence>
<comment type="caution">
    <text evidence="2">The sequence shown here is derived from an EMBL/GenBank/DDBJ whole genome shotgun (WGS) entry which is preliminary data.</text>
</comment>
<dbReference type="Proteomes" id="UP000242146">
    <property type="component" value="Unassembled WGS sequence"/>
</dbReference>
<feature type="region of interest" description="Disordered" evidence="1">
    <location>
        <begin position="23"/>
        <end position="47"/>
    </location>
</feature>
<evidence type="ECO:0000313" key="3">
    <source>
        <dbReference type="Proteomes" id="UP000242146"/>
    </source>
</evidence>
<name>A0A1X2GWD7_9FUNG</name>
<evidence type="ECO:0000313" key="2">
    <source>
        <dbReference type="EMBL" id="ORX62354.1"/>
    </source>
</evidence>